<accession>A0A172YCY4</accession>
<keyword evidence="3" id="KW-0413">Isomerase</keyword>
<dbReference type="SUPFAM" id="SSF56529">
    <property type="entry name" value="FAH"/>
    <property type="match status" value="1"/>
</dbReference>
<proteinExistence type="predicted"/>
<dbReference type="PANTHER" id="PTHR11820:SF7">
    <property type="entry name" value="ACYLPYRUVASE FAHD1, MITOCHONDRIAL"/>
    <property type="match status" value="1"/>
</dbReference>
<dbReference type="Proteomes" id="UP000077875">
    <property type="component" value="Chromosome"/>
</dbReference>
<dbReference type="AlphaFoldDB" id="A0A172YCY4"/>
<reference evidence="3 4" key="1">
    <citation type="submission" date="2016-04" db="EMBL/GenBank/DDBJ databases">
        <title>Complete Genome Sequence of Halotalea alkalilenta IHB B 13600.</title>
        <authorList>
            <person name="Swarnkar M.K."/>
            <person name="Sharma A."/>
            <person name="Kaushal K."/>
            <person name="Soni R."/>
            <person name="Rana S."/>
            <person name="Singh A.K."/>
            <person name="Gulati A."/>
        </authorList>
    </citation>
    <scope>NUCLEOTIDE SEQUENCE [LARGE SCALE GENOMIC DNA]</scope>
    <source>
        <strain evidence="3 4">IHB B 13600</strain>
    </source>
</reference>
<dbReference type="GO" id="GO:0046872">
    <property type="term" value="F:metal ion binding"/>
    <property type="evidence" value="ECO:0007669"/>
    <property type="project" value="UniProtKB-KW"/>
</dbReference>
<organism evidence="3 4">
    <name type="scientific">Halotalea alkalilenta</name>
    <dbReference type="NCBI Taxonomy" id="376489"/>
    <lineage>
        <taxon>Bacteria</taxon>
        <taxon>Pseudomonadati</taxon>
        <taxon>Pseudomonadota</taxon>
        <taxon>Gammaproteobacteria</taxon>
        <taxon>Oceanospirillales</taxon>
        <taxon>Halomonadaceae</taxon>
        <taxon>Halotalea</taxon>
    </lineage>
</organism>
<keyword evidence="3" id="KW-0378">Hydrolase</keyword>
<dbReference type="InterPro" id="IPR011234">
    <property type="entry name" value="Fumarylacetoacetase-like_C"/>
</dbReference>
<protein>
    <submittedName>
        <fullName evidence="3">Isomerase/hydrolase</fullName>
    </submittedName>
</protein>
<keyword evidence="4" id="KW-1185">Reference proteome</keyword>
<dbReference type="STRING" id="376489.A5892_04710"/>
<dbReference type="GO" id="GO:0018773">
    <property type="term" value="F:acetylpyruvate hydrolase activity"/>
    <property type="evidence" value="ECO:0007669"/>
    <property type="project" value="TreeGrafter"/>
</dbReference>
<dbReference type="GO" id="GO:0016853">
    <property type="term" value="F:isomerase activity"/>
    <property type="evidence" value="ECO:0007669"/>
    <property type="project" value="UniProtKB-KW"/>
</dbReference>
<name>A0A172YCY4_9GAMM</name>
<evidence type="ECO:0000313" key="4">
    <source>
        <dbReference type="Proteomes" id="UP000077875"/>
    </source>
</evidence>
<feature type="domain" description="Fumarylacetoacetase-like C-terminal" evidence="2">
    <location>
        <begin position="19"/>
        <end position="209"/>
    </location>
</feature>
<evidence type="ECO:0000313" key="3">
    <source>
        <dbReference type="EMBL" id="ANF56855.1"/>
    </source>
</evidence>
<dbReference type="KEGG" id="haa:A5892_04710"/>
<dbReference type="Pfam" id="PF01557">
    <property type="entry name" value="FAA_hydrolase"/>
    <property type="match status" value="1"/>
</dbReference>
<dbReference type="EMBL" id="CP015243">
    <property type="protein sequence ID" value="ANF56855.1"/>
    <property type="molecule type" value="Genomic_DNA"/>
</dbReference>
<evidence type="ECO:0000256" key="1">
    <source>
        <dbReference type="ARBA" id="ARBA00022723"/>
    </source>
</evidence>
<sequence length="221" mass="24059">MAFILRFEDGRALDRPLGKIVCVGRNYAAHAHELDNPVPEAPLIFIKPATSAIPIDEQLALRFDLGEIHYEAELAVLITAPLSRVAEHEVASAIGGIGLALDLTLRDVQSELKAKGYPWELAKAFDGACPLGPFIAVDGAAVDWRDLRFGLDIDDESRQRGHSAEMLFPVLGLIAHMSQRFTLEPGDVVLTGTPKGVGKLAVGQRLRLTLGEEQHLETRIV</sequence>
<dbReference type="NCBIfam" id="NF007967">
    <property type="entry name" value="PRK10691.1"/>
    <property type="match status" value="1"/>
</dbReference>
<gene>
    <name evidence="3" type="ORF">A5892_04710</name>
</gene>
<dbReference type="PANTHER" id="PTHR11820">
    <property type="entry name" value="ACYLPYRUVASE"/>
    <property type="match status" value="1"/>
</dbReference>
<keyword evidence="1" id="KW-0479">Metal-binding</keyword>
<dbReference type="InterPro" id="IPR036663">
    <property type="entry name" value="Fumarylacetoacetase_C_sf"/>
</dbReference>
<evidence type="ECO:0000259" key="2">
    <source>
        <dbReference type="Pfam" id="PF01557"/>
    </source>
</evidence>
<dbReference type="RefSeq" id="WP_064121820.1">
    <property type="nucleotide sequence ID" value="NZ_CP015243.1"/>
</dbReference>
<dbReference type="Gene3D" id="3.90.850.10">
    <property type="entry name" value="Fumarylacetoacetase-like, C-terminal domain"/>
    <property type="match status" value="1"/>
</dbReference>